<dbReference type="EMBL" id="BAAATR010000014">
    <property type="protein sequence ID" value="GAA2250001.1"/>
    <property type="molecule type" value="Genomic_DNA"/>
</dbReference>
<keyword evidence="1" id="KW-0472">Membrane</keyword>
<accession>A0ABN3E790</accession>
<protein>
    <submittedName>
        <fullName evidence="2">Uncharacterized protein</fullName>
    </submittedName>
</protein>
<name>A0ABN3E790_9ACTN</name>
<keyword evidence="1" id="KW-1133">Transmembrane helix</keyword>
<feature type="transmembrane region" description="Helical" evidence="1">
    <location>
        <begin position="217"/>
        <end position="239"/>
    </location>
</feature>
<evidence type="ECO:0000313" key="3">
    <source>
        <dbReference type="Proteomes" id="UP001500305"/>
    </source>
</evidence>
<keyword evidence="1" id="KW-0812">Transmembrane</keyword>
<feature type="transmembrane region" description="Helical" evidence="1">
    <location>
        <begin position="55"/>
        <end position="81"/>
    </location>
</feature>
<evidence type="ECO:0000256" key="1">
    <source>
        <dbReference type="SAM" id="Phobius"/>
    </source>
</evidence>
<dbReference type="NCBIfam" id="NF041646">
    <property type="entry name" value="VC0807_fam"/>
    <property type="match status" value="1"/>
</dbReference>
<evidence type="ECO:0000313" key="2">
    <source>
        <dbReference type="EMBL" id="GAA2250001.1"/>
    </source>
</evidence>
<sequence length="258" mass="26247">MALTAGNVMEQPAGIAQAETAAAGTAPAGTAAAEEKHSELAPLRPLLIDVALPLLAYYAAHSVFHLSMIASLTVSSVVPAVRTVLQLVRERSFNAFATLMLVVNLAGIGLSAVTGDARLMIAKDGAISSVIGLAVLVSAFAGRPMMTAGMRPFVVKGKPAMSAAWDRLASGAAASVGASVSFRRCERAFSLIWGTVLVAECVAKVIGAYTLPVATMAWMGTVFLVAAILIGIVAGNAAAGRIHGLVAAEAERTPAPLA</sequence>
<feature type="transmembrane region" description="Helical" evidence="1">
    <location>
        <begin position="125"/>
        <end position="142"/>
    </location>
</feature>
<reference evidence="2 3" key="1">
    <citation type="journal article" date="2019" name="Int. J. Syst. Evol. Microbiol.">
        <title>The Global Catalogue of Microorganisms (GCM) 10K type strain sequencing project: providing services to taxonomists for standard genome sequencing and annotation.</title>
        <authorList>
            <consortium name="The Broad Institute Genomics Platform"/>
            <consortium name="The Broad Institute Genome Sequencing Center for Infectious Disease"/>
            <person name="Wu L."/>
            <person name="Ma J."/>
        </authorList>
    </citation>
    <scope>NUCLEOTIDE SEQUENCE [LARGE SCALE GENOMIC DNA]</scope>
    <source>
        <strain evidence="2 3">JCM 7356</strain>
    </source>
</reference>
<dbReference type="Proteomes" id="UP001500305">
    <property type="component" value="Unassembled WGS sequence"/>
</dbReference>
<dbReference type="RefSeq" id="WP_344637422.1">
    <property type="nucleotide sequence ID" value="NZ_BAAATR010000014.1"/>
</dbReference>
<feature type="transmembrane region" description="Helical" evidence="1">
    <location>
        <begin position="93"/>
        <end position="113"/>
    </location>
</feature>
<gene>
    <name evidence="2" type="ORF">GCM10010430_35990</name>
</gene>
<keyword evidence="3" id="KW-1185">Reference proteome</keyword>
<proteinExistence type="predicted"/>
<feature type="transmembrane region" description="Helical" evidence="1">
    <location>
        <begin position="191"/>
        <end position="211"/>
    </location>
</feature>
<comment type="caution">
    <text evidence="2">The sequence shown here is derived from an EMBL/GenBank/DDBJ whole genome shotgun (WGS) entry which is preliminary data.</text>
</comment>
<organism evidence="2 3">
    <name type="scientific">Kitasatospora cystarginea</name>
    <dbReference type="NCBI Taxonomy" id="58350"/>
    <lineage>
        <taxon>Bacteria</taxon>
        <taxon>Bacillati</taxon>
        <taxon>Actinomycetota</taxon>
        <taxon>Actinomycetes</taxon>
        <taxon>Kitasatosporales</taxon>
        <taxon>Streptomycetaceae</taxon>
        <taxon>Kitasatospora</taxon>
    </lineage>
</organism>